<sequence>MDLALLPVNRETGECLELTPSIVKELENDDLASLTASLKILGKLKKEAEKEIKARLDEGQKFSRVSYPEKTIYTRNLVLDDEAKKSLIRNYGLDSVEPLSITKLEKKYGECIYEKLQPYIVETPKSKAIKWDE</sequence>
<proteinExistence type="predicted"/>
<protein>
    <submittedName>
        <fullName evidence="1">Phage protein</fullName>
    </submittedName>
</protein>
<dbReference type="KEGG" id="lpk:LACPI_0769"/>
<evidence type="ECO:0000313" key="2">
    <source>
        <dbReference type="Proteomes" id="UP000033166"/>
    </source>
</evidence>
<evidence type="ECO:0000313" key="1">
    <source>
        <dbReference type="EMBL" id="CEN27969.1"/>
    </source>
</evidence>
<accession>A0A0D6DVZ8</accession>
<dbReference type="EMBL" id="LN774769">
    <property type="protein sequence ID" value="CEN27969.1"/>
    <property type="molecule type" value="Genomic_DNA"/>
</dbReference>
<gene>
    <name evidence="1" type="ORF">LACPI_0769</name>
</gene>
<dbReference type="HOGENOM" id="CLU_157180_0_0_9"/>
<name>A0A0D6DVZ8_9LACT</name>
<dbReference type="RefSeq" id="WP_047915167.1">
    <property type="nucleotide sequence ID" value="NZ_LN774769.1"/>
</dbReference>
<reference evidence="2" key="1">
    <citation type="submission" date="2015-01" db="EMBL/GenBank/DDBJ databases">
        <authorList>
            <person name="Andreevskaya M."/>
        </authorList>
    </citation>
    <scope>NUCLEOTIDE SEQUENCE [LARGE SCALE GENOMIC DNA]</scope>
    <source>
        <strain evidence="2">MKFS47</strain>
    </source>
</reference>
<dbReference type="Proteomes" id="UP000033166">
    <property type="component" value="Chromosome I"/>
</dbReference>
<dbReference type="AlphaFoldDB" id="A0A0D6DVZ8"/>
<organism evidence="1 2">
    <name type="scientific">Pseudolactococcus piscium MKFS47</name>
    <dbReference type="NCBI Taxonomy" id="297352"/>
    <lineage>
        <taxon>Bacteria</taxon>
        <taxon>Bacillati</taxon>
        <taxon>Bacillota</taxon>
        <taxon>Bacilli</taxon>
        <taxon>Lactobacillales</taxon>
        <taxon>Streptococcaceae</taxon>
        <taxon>Pseudolactococcus</taxon>
    </lineage>
</organism>